<dbReference type="OrthoDB" id="10068793at2759"/>
<evidence type="ECO:0000256" key="2">
    <source>
        <dbReference type="SAM" id="MobiDB-lite"/>
    </source>
</evidence>
<evidence type="ECO:0000259" key="3">
    <source>
        <dbReference type="Pfam" id="PF13598"/>
    </source>
</evidence>
<dbReference type="EMBL" id="ML736333">
    <property type="protein sequence ID" value="KAE8372958.1"/>
    <property type="molecule type" value="Genomic_DNA"/>
</dbReference>
<feature type="domain" description="DUF4140" evidence="4">
    <location>
        <begin position="19"/>
        <end position="151"/>
    </location>
</feature>
<dbReference type="PANTHER" id="PTHR31005">
    <property type="entry name" value="DUF4139 DOMAIN-CONTAINING PROTEIN"/>
    <property type="match status" value="1"/>
</dbReference>
<accession>A0A5N7AVQ0</accession>
<feature type="region of interest" description="Disordered" evidence="2">
    <location>
        <begin position="87"/>
        <end position="117"/>
    </location>
</feature>
<feature type="compositionally biased region" description="Acidic residues" evidence="2">
    <location>
        <begin position="550"/>
        <end position="566"/>
    </location>
</feature>
<dbReference type="AlphaFoldDB" id="A0A5N7AVQ0"/>
<gene>
    <name evidence="5" type="ORF">BDV26DRAFT_297360</name>
</gene>
<feature type="region of interest" description="Disordered" evidence="2">
    <location>
        <begin position="208"/>
        <end position="248"/>
    </location>
</feature>
<evidence type="ECO:0000313" key="5">
    <source>
        <dbReference type="EMBL" id="KAE8372958.1"/>
    </source>
</evidence>
<sequence>MAEISTSSVQIIDLPTKSVTITPQRATVVREIHTAIQTGQHELTISGLDPRVDVDSIRIEGTGIATITDIQTEIVPRQERFEDVYPIESDSESSSESEAKKGNKNSNGKKTDTDFHDDPAVQALSDQIAEVEAQVARARNERATAVSVQGFLDEYAKKLDPANVDAEKLEGFLGVYTRQRTAGNQRYHQAGVEVGEGERELAKLVRRRAQVEGRLREEREAASKKTRKEKEKRAKERARREEQRKRERDERLKFWTTQVGRVVVHLDSASTGSPSGFTPGSSRRSSIVAAATAEPSIASEPVEVMLRLSYVVPGVSWGSRYELRINTPSSSARMAYRAEFRNSSSEMWKDAQVTLSTSQASFSGLEQRIPSLHPWHIKLLDAIRENQEHPSWEKILRGGYAHQPMKTGGLFGPGSFGPRPAGTSLFQKAAAQAQQGSGFGTNSVSLFGGAAPNQNQNSTVAAFGEQKPSSSGAFGVASNQNQSNAFGGGFAGLAASNKTSNTGGEPNPVQQPSSGGPFGSKASFSFGKAAVGVPHEDHPGQEPAPTDYASGDENEEEREDEHDNDTDTIASTSLEHQESVKQDYGLTTTYDLPGRRTLIPSTNNRRHVLADLDLNSVQLSHIIVPKHNAEAFFRARIRNTSSLRIMRGRVGLTVNGTFLGTAMIPNCAPGNFFNVSLGVDPSIMVTYSKPTVRRLNTGFFTGHVGAVFRRTCWIKNTKGVAADITVLDQVPLSEDKALQIEILEPKGLHEKGNGVKLDMEASHGRGTAIMEKKGEVKWEIHLEPGKDVRVVLEYGTKAPRGSEVDTA</sequence>
<dbReference type="PANTHER" id="PTHR31005:SF8">
    <property type="entry name" value="DUF4139 DOMAIN-CONTAINING PROTEIN"/>
    <property type="match status" value="1"/>
</dbReference>
<evidence type="ECO:0000313" key="6">
    <source>
        <dbReference type="Proteomes" id="UP000326198"/>
    </source>
</evidence>
<protein>
    <recommendedName>
        <fullName evidence="7">DUF4139 domain-containing protein</fullName>
    </recommendedName>
</protein>
<dbReference type="InterPro" id="IPR011935">
    <property type="entry name" value="CHP02231"/>
</dbReference>
<feature type="domain" description="DUF4139" evidence="3">
    <location>
        <begin position="306"/>
        <end position="800"/>
    </location>
</feature>
<dbReference type="InterPro" id="IPR025554">
    <property type="entry name" value="DUF4140"/>
</dbReference>
<feature type="compositionally biased region" description="Polar residues" evidence="2">
    <location>
        <begin position="496"/>
        <end position="514"/>
    </location>
</feature>
<feature type="coiled-coil region" evidence="1">
    <location>
        <begin position="121"/>
        <end position="148"/>
    </location>
</feature>
<dbReference type="Proteomes" id="UP000326198">
    <property type="component" value="Unassembled WGS sequence"/>
</dbReference>
<keyword evidence="1" id="KW-0175">Coiled coil</keyword>
<name>A0A5N7AVQ0_9EURO</name>
<dbReference type="InterPro" id="IPR037291">
    <property type="entry name" value="DUF4139"/>
</dbReference>
<keyword evidence="6" id="KW-1185">Reference proteome</keyword>
<dbReference type="Pfam" id="PF13598">
    <property type="entry name" value="DUF4139"/>
    <property type="match status" value="1"/>
</dbReference>
<reference evidence="5 6" key="1">
    <citation type="submission" date="2019-04" db="EMBL/GenBank/DDBJ databases">
        <title>Friends and foes A comparative genomics studyof 23 Aspergillus species from section Flavi.</title>
        <authorList>
            <consortium name="DOE Joint Genome Institute"/>
            <person name="Kjaerbolling I."/>
            <person name="Vesth T."/>
            <person name="Frisvad J.C."/>
            <person name="Nybo J.L."/>
            <person name="Theobald S."/>
            <person name="Kildgaard S."/>
            <person name="Isbrandt T."/>
            <person name="Kuo A."/>
            <person name="Sato A."/>
            <person name="Lyhne E.K."/>
            <person name="Kogle M.E."/>
            <person name="Wiebenga A."/>
            <person name="Kun R.S."/>
            <person name="Lubbers R.J."/>
            <person name="Makela M.R."/>
            <person name="Barry K."/>
            <person name="Chovatia M."/>
            <person name="Clum A."/>
            <person name="Daum C."/>
            <person name="Haridas S."/>
            <person name="He G."/>
            <person name="LaButti K."/>
            <person name="Lipzen A."/>
            <person name="Mondo S."/>
            <person name="Riley R."/>
            <person name="Salamov A."/>
            <person name="Simmons B.A."/>
            <person name="Magnuson J.K."/>
            <person name="Henrissat B."/>
            <person name="Mortensen U.H."/>
            <person name="Larsen T.O."/>
            <person name="Devries R.P."/>
            <person name="Grigoriev I.V."/>
            <person name="Machida M."/>
            <person name="Baker S.E."/>
            <person name="Andersen M.R."/>
        </authorList>
    </citation>
    <scope>NUCLEOTIDE SEQUENCE [LARGE SCALE GENOMIC DNA]</scope>
    <source>
        <strain evidence="5 6">IBT 29228</strain>
    </source>
</reference>
<evidence type="ECO:0000256" key="1">
    <source>
        <dbReference type="SAM" id="Coils"/>
    </source>
</evidence>
<evidence type="ECO:0000259" key="4">
    <source>
        <dbReference type="Pfam" id="PF13600"/>
    </source>
</evidence>
<evidence type="ECO:0008006" key="7">
    <source>
        <dbReference type="Google" id="ProtNLM"/>
    </source>
</evidence>
<dbReference type="Pfam" id="PF13600">
    <property type="entry name" value="DUF4140"/>
    <property type="match status" value="1"/>
</dbReference>
<feature type="region of interest" description="Disordered" evidence="2">
    <location>
        <begin position="496"/>
        <end position="566"/>
    </location>
</feature>
<proteinExistence type="predicted"/>
<organism evidence="5 6">
    <name type="scientific">Aspergillus bertholletiae</name>
    <dbReference type="NCBI Taxonomy" id="1226010"/>
    <lineage>
        <taxon>Eukaryota</taxon>
        <taxon>Fungi</taxon>
        <taxon>Dikarya</taxon>
        <taxon>Ascomycota</taxon>
        <taxon>Pezizomycotina</taxon>
        <taxon>Eurotiomycetes</taxon>
        <taxon>Eurotiomycetidae</taxon>
        <taxon>Eurotiales</taxon>
        <taxon>Aspergillaceae</taxon>
        <taxon>Aspergillus</taxon>
        <taxon>Aspergillus subgen. Circumdati</taxon>
    </lineage>
</organism>